<evidence type="ECO:0000256" key="2">
    <source>
        <dbReference type="SAM" id="Phobius"/>
    </source>
</evidence>
<evidence type="ECO:0000256" key="1">
    <source>
        <dbReference type="SAM" id="MobiDB-lite"/>
    </source>
</evidence>
<dbReference type="Proteomes" id="UP001209540">
    <property type="component" value="Unassembled WGS sequence"/>
</dbReference>
<organism evidence="3 4">
    <name type="scientific">Phascolomyces articulosus</name>
    <dbReference type="NCBI Taxonomy" id="60185"/>
    <lineage>
        <taxon>Eukaryota</taxon>
        <taxon>Fungi</taxon>
        <taxon>Fungi incertae sedis</taxon>
        <taxon>Mucoromycota</taxon>
        <taxon>Mucoromycotina</taxon>
        <taxon>Mucoromycetes</taxon>
        <taxon>Mucorales</taxon>
        <taxon>Lichtheimiaceae</taxon>
        <taxon>Phascolomyces</taxon>
    </lineage>
</organism>
<gene>
    <name evidence="3" type="ORF">BDA99DRAFT_575648</name>
</gene>
<sequence>MVYTVYDLPQVAFSVLNFCRLVLPYVVCYCLWFHGYIPTVIALVGFISLAPCCTFVRTFIVAFCTSVGLISAPLPSFSLTSRLQFVGEVKEEEEDLWCVRGITGLRVCPEAEELFESFSQFGVGSVRGPSATAVPYFAKTPLAGQRLSLGLPECGKVTVSSSPIKESTLMEHDFEMATLVEQFDAMHLHDNAPVHIVDHMTPAPLHDEDLMSVDMPLEGDSSIVHIENASSSSTPSVSDMELDVLSFDDHLDTHDLRHTVYIPFAPLWSLDWSLPVELSTVEDTHATDAMQVDEVFIILNALRSMLPSVDVGESPVWSSEGDALDVPYSNYPFEHTPIVTSVPWVWSLPLLIVEDTMIDRDVHLDALSSSSEGDLPSMPSLAFEEDTPMMRPGQEGDASTEPTISREEQHTANYQSLLFQTPFVPSWSETESLRLVCCGEFPLPTFLVWFGFCLIGTFVCMHVFSACVVQVYGLFANRLVSSCLAVWCYRCRGVGFACELCLCWGMPELSFGLCPHAFVILSCCVLEFPGQLLSWFCVPCRLLGVAVGDNPSRLGSSPGVKGYEYTAAWLWSKAALVGVKARYIDTKGSFQVALLQQCLIHRSQSLAIQVVVYSYSGSPTDYSVGSFLLLSLCFKGI</sequence>
<proteinExistence type="predicted"/>
<evidence type="ECO:0000313" key="4">
    <source>
        <dbReference type="Proteomes" id="UP001209540"/>
    </source>
</evidence>
<feature type="transmembrane region" description="Helical" evidence="2">
    <location>
        <begin position="40"/>
        <end position="63"/>
    </location>
</feature>
<feature type="transmembrane region" description="Helical" evidence="2">
    <location>
        <begin position="446"/>
        <end position="475"/>
    </location>
</feature>
<feature type="region of interest" description="Disordered" evidence="1">
    <location>
        <begin position="369"/>
        <end position="405"/>
    </location>
</feature>
<feature type="transmembrane region" description="Helical" evidence="2">
    <location>
        <begin position="12"/>
        <end position="33"/>
    </location>
</feature>
<dbReference type="EMBL" id="JAIXMP010000034">
    <property type="protein sequence ID" value="KAI9249742.1"/>
    <property type="molecule type" value="Genomic_DNA"/>
</dbReference>
<accession>A0AAD5K1M5</accession>
<evidence type="ECO:0000313" key="3">
    <source>
        <dbReference type="EMBL" id="KAI9249742.1"/>
    </source>
</evidence>
<reference evidence="3" key="1">
    <citation type="journal article" date="2022" name="IScience">
        <title>Evolution of zygomycete secretomes and the origins of terrestrial fungal ecologies.</title>
        <authorList>
            <person name="Chang Y."/>
            <person name="Wang Y."/>
            <person name="Mondo S."/>
            <person name="Ahrendt S."/>
            <person name="Andreopoulos W."/>
            <person name="Barry K."/>
            <person name="Beard J."/>
            <person name="Benny G.L."/>
            <person name="Blankenship S."/>
            <person name="Bonito G."/>
            <person name="Cuomo C."/>
            <person name="Desiro A."/>
            <person name="Gervers K.A."/>
            <person name="Hundley H."/>
            <person name="Kuo A."/>
            <person name="LaButti K."/>
            <person name="Lang B.F."/>
            <person name="Lipzen A."/>
            <person name="O'Donnell K."/>
            <person name="Pangilinan J."/>
            <person name="Reynolds N."/>
            <person name="Sandor L."/>
            <person name="Smith M.E."/>
            <person name="Tsang A."/>
            <person name="Grigoriev I.V."/>
            <person name="Stajich J.E."/>
            <person name="Spatafora J.W."/>
        </authorList>
    </citation>
    <scope>NUCLEOTIDE SEQUENCE</scope>
    <source>
        <strain evidence="3">RSA 2281</strain>
    </source>
</reference>
<reference evidence="3" key="2">
    <citation type="submission" date="2023-02" db="EMBL/GenBank/DDBJ databases">
        <authorList>
            <consortium name="DOE Joint Genome Institute"/>
            <person name="Mondo S.J."/>
            <person name="Chang Y."/>
            <person name="Wang Y."/>
            <person name="Ahrendt S."/>
            <person name="Andreopoulos W."/>
            <person name="Barry K."/>
            <person name="Beard J."/>
            <person name="Benny G.L."/>
            <person name="Blankenship S."/>
            <person name="Bonito G."/>
            <person name="Cuomo C."/>
            <person name="Desiro A."/>
            <person name="Gervers K.A."/>
            <person name="Hundley H."/>
            <person name="Kuo A."/>
            <person name="LaButti K."/>
            <person name="Lang B.F."/>
            <person name="Lipzen A."/>
            <person name="O'Donnell K."/>
            <person name="Pangilinan J."/>
            <person name="Reynolds N."/>
            <person name="Sandor L."/>
            <person name="Smith M.W."/>
            <person name="Tsang A."/>
            <person name="Grigoriev I.V."/>
            <person name="Stajich J.E."/>
            <person name="Spatafora J.W."/>
        </authorList>
    </citation>
    <scope>NUCLEOTIDE SEQUENCE</scope>
    <source>
        <strain evidence="3">RSA 2281</strain>
    </source>
</reference>
<keyword evidence="2" id="KW-0472">Membrane</keyword>
<keyword evidence="2" id="KW-1133">Transmembrane helix</keyword>
<protein>
    <submittedName>
        <fullName evidence="3">Uncharacterized protein</fullName>
    </submittedName>
</protein>
<keyword evidence="2" id="KW-0812">Transmembrane</keyword>
<name>A0AAD5K1M5_9FUNG</name>
<dbReference type="AlphaFoldDB" id="A0AAD5K1M5"/>
<keyword evidence="4" id="KW-1185">Reference proteome</keyword>
<comment type="caution">
    <text evidence="3">The sequence shown here is derived from an EMBL/GenBank/DDBJ whole genome shotgun (WGS) entry which is preliminary data.</text>
</comment>